<comment type="caution">
    <text evidence="3">The sequence shown here is derived from an EMBL/GenBank/DDBJ whole genome shotgun (WGS) entry which is preliminary data.</text>
</comment>
<organism evidence="3 4">
    <name type="scientific">Aspergillus lentulus</name>
    <dbReference type="NCBI Taxonomy" id="293939"/>
    <lineage>
        <taxon>Eukaryota</taxon>
        <taxon>Fungi</taxon>
        <taxon>Dikarya</taxon>
        <taxon>Ascomycota</taxon>
        <taxon>Pezizomycotina</taxon>
        <taxon>Eurotiomycetes</taxon>
        <taxon>Eurotiomycetidae</taxon>
        <taxon>Eurotiales</taxon>
        <taxon>Aspergillaceae</taxon>
        <taxon>Aspergillus</taxon>
        <taxon>Aspergillus subgen. Fumigati</taxon>
    </lineage>
</organism>
<reference evidence="3 4" key="1">
    <citation type="submission" date="2020-01" db="EMBL/GenBank/DDBJ databases">
        <title>Draft genome sequence of Aspergillus lentulus IFM 60648.</title>
        <authorList>
            <person name="Takahashi H."/>
            <person name="Yaguchi T."/>
        </authorList>
    </citation>
    <scope>NUCLEOTIDE SEQUENCE [LARGE SCALE GENOMIC DNA]</scope>
    <source>
        <strain evidence="3 4">IFM 60648</strain>
    </source>
</reference>
<feature type="region of interest" description="Disordered" evidence="1">
    <location>
        <begin position="67"/>
        <end position="95"/>
    </location>
</feature>
<keyword evidence="4" id="KW-1185">Reference proteome</keyword>
<dbReference type="EMBL" id="BLKI01000065">
    <property type="protein sequence ID" value="GFF88676.1"/>
    <property type="molecule type" value="Genomic_DNA"/>
</dbReference>
<evidence type="ECO:0000313" key="4">
    <source>
        <dbReference type="Proteomes" id="UP000465220"/>
    </source>
</evidence>
<evidence type="ECO:0000256" key="1">
    <source>
        <dbReference type="SAM" id="MobiDB-lite"/>
    </source>
</evidence>
<name>A0ABQ1AV86_ASPLE</name>
<keyword evidence="2" id="KW-0472">Membrane</keyword>
<evidence type="ECO:0000313" key="3">
    <source>
        <dbReference type="EMBL" id="GFF88676.1"/>
    </source>
</evidence>
<feature type="compositionally biased region" description="Low complexity" evidence="1">
    <location>
        <begin position="67"/>
        <end position="76"/>
    </location>
</feature>
<gene>
    <name evidence="3" type="ORF">IFM60648_08468</name>
</gene>
<evidence type="ECO:0000256" key="2">
    <source>
        <dbReference type="SAM" id="Phobius"/>
    </source>
</evidence>
<sequence>MLIIELPAVRINIEFNSTTVLIFLCACVITITLTHSPVLVALVHEKYSDTLTVCPCGRDCACVSPGTSSMTTTTDTDGTKGAKGTKSQGPMGKLA</sequence>
<dbReference type="Proteomes" id="UP000465220">
    <property type="component" value="Unassembled WGS sequence"/>
</dbReference>
<protein>
    <submittedName>
        <fullName evidence="3">Uncharacterized protein</fullName>
    </submittedName>
</protein>
<accession>A0ABQ1AV86</accession>
<keyword evidence="2" id="KW-0812">Transmembrane</keyword>
<feature type="transmembrane region" description="Helical" evidence="2">
    <location>
        <begin position="20"/>
        <end position="43"/>
    </location>
</feature>
<keyword evidence="2" id="KW-1133">Transmembrane helix</keyword>
<proteinExistence type="predicted"/>